<dbReference type="eggNOG" id="ENOG502S21T">
    <property type="taxonomic scope" value="Eukaryota"/>
</dbReference>
<dbReference type="PANTHER" id="PTHR34046">
    <property type="entry name" value="OS06G0218800 PROTEIN"/>
    <property type="match status" value="1"/>
</dbReference>
<protein>
    <submittedName>
        <fullName evidence="2">Uncharacterized protein</fullName>
    </submittedName>
</protein>
<dbReference type="GO" id="GO:0010224">
    <property type="term" value="P:response to UV-B"/>
    <property type="evidence" value="ECO:0007669"/>
    <property type="project" value="EnsemblPlants"/>
</dbReference>
<evidence type="ECO:0000313" key="2">
    <source>
        <dbReference type="EMBL" id="ESQ38887.1"/>
    </source>
</evidence>
<dbReference type="STRING" id="72664.V4L947"/>
<dbReference type="KEGG" id="eus:EUTSA_v10001870mg"/>
<dbReference type="EMBL" id="KI517488">
    <property type="protein sequence ID" value="ESQ38887.1"/>
    <property type="molecule type" value="Genomic_DNA"/>
</dbReference>
<dbReference type="Proteomes" id="UP000030689">
    <property type="component" value="Unassembled WGS sequence"/>
</dbReference>
<keyword evidence="1" id="KW-0472">Membrane</keyword>
<evidence type="ECO:0000313" key="3">
    <source>
        <dbReference type="Proteomes" id="UP000030689"/>
    </source>
</evidence>
<dbReference type="PANTHER" id="PTHR34046:SF23">
    <property type="entry name" value="GENOME ASSEMBLY, CHROMOSOME: A05"/>
    <property type="match status" value="1"/>
</dbReference>
<feature type="non-terminal residue" evidence="2">
    <location>
        <position position="179"/>
    </location>
</feature>
<keyword evidence="1" id="KW-0812">Transmembrane</keyword>
<gene>
    <name evidence="2" type="ORF">EUTSA_v10001870mg</name>
</gene>
<keyword evidence="1" id="KW-1133">Transmembrane helix</keyword>
<feature type="transmembrane region" description="Helical" evidence="1">
    <location>
        <begin position="141"/>
        <end position="162"/>
    </location>
</feature>
<keyword evidence="3" id="KW-1185">Reference proteome</keyword>
<organism evidence="2 3">
    <name type="scientific">Eutrema salsugineum</name>
    <name type="common">Saltwater cress</name>
    <name type="synonym">Sisymbrium salsugineum</name>
    <dbReference type="NCBI Taxonomy" id="72664"/>
    <lineage>
        <taxon>Eukaryota</taxon>
        <taxon>Viridiplantae</taxon>
        <taxon>Streptophyta</taxon>
        <taxon>Embryophyta</taxon>
        <taxon>Tracheophyta</taxon>
        <taxon>Spermatophyta</taxon>
        <taxon>Magnoliopsida</taxon>
        <taxon>eudicotyledons</taxon>
        <taxon>Gunneridae</taxon>
        <taxon>Pentapetalae</taxon>
        <taxon>rosids</taxon>
        <taxon>malvids</taxon>
        <taxon>Brassicales</taxon>
        <taxon>Brassicaceae</taxon>
        <taxon>Eutremeae</taxon>
        <taxon>Eutrema</taxon>
    </lineage>
</organism>
<sequence>MASLTTSLLGIRRASKAQEKMKNVAFCKKHPKHKQSPGVCSLCLNEKLSIFIKSTSSSYSSSRRRKARQITCSSSTTSSLSSYCSSSVSSCPSPLIDRRFYLLTAGGSSREKGISWMTKSRSVAYKVDDEKRKKDRRKRGFFFFGLVIRLTGIAFRLNLSILNQMVDVKVFSEEVQKFK</sequence>
<name>V4L947_EUTSA</name>
<accession>V4L947</accession>
<dbReference type="AlphaFoldDB" id="V4L947"/>
<dbReference type="Gramene" id="ESQ38887">
    <property type="protein sequence ID" value="ESQ38887"/>
    <property type="gene ID" value="EUTSA_v10001870mg"/>
</dbReference>
<evidence type="ECO:0000256" key="1">
    <source>
        <dbReference type="SAM" id="Phobius"/>
    </source>
</evidence>
<dbReference type="OMA" id="EKVISWM"/>
<reference evidence="2 3" key="1">
    <citation type="journal article" date="2013" name="Front. Plant Sci.">
        <title>The Reference Genome of the Halophytic Plant Eutrema salsugineum.</title>
        <authorList>
            <person name="Yang R."/>
            <person name="Jarvis D.E."/>
            <person name="Chen H."/>
            <person name="Beilstein M.A."/>
            <person name="Grimwood J."/>
            <person name="Jenkins J."/>
            <person name="Shu S."/>
            <person name="Prochnik S."/>
            <person name="Xin M."/>
            <person name="Ma C."/>
            <person name="Schmutz J."/>
            <person name="Wing R.A."/>
            <person name="Mitchell-Olds T."/>
            <person name="Schumaker K.S."/>
            <person name="Wang X."/>
        </authorList>
    </citation>
    <scope>NUCLEOTIDE SEQUENCE [LARGE SCALE GENOMIC DNA]</scope>
</reference>
<proteinExistence type="predicted"/>